<evidence type="ECO:0000313" key="3">
    <source>
        <dbReference type="Proteomes" id="UP001356427"/>
    </source>
</evidence>
<name>A0AAN8QT75_9TELE</name>
<feature type="chain" id="PRO_5042813323" description="Secreted protein" evidence="1">
    <location>
        <begin position="31"/>
        <end position="89"/>
    </location>
</feature>
<keyword evidence="1" id="KW-0732">Signal</keyword>
<dbReference type="EMBL" id="JAGTTL010000011">
    <property type="protein sequence ID" value="KAK6315560.1"/>
    <property type="molecule type" value="Genomic_DNA"/>
</dbReference>
<evidence type="ECO:0008006" key="4">
    <source>
        <dbReference type="Google" id="ProtNLM"/>
    </source>
</evidence>
<gene>
    <name evidence="2" type="ORF">J4Q44_G00130840</name>
</gene>
<accession>A0AAN8QT75</accession>
<feature type="non-terminal residue" evidence="2">
    <location>
        <position position="1"/>
    </location>
</feature>
<protein>
    <recommendedName>
        <fullName evidence="4">Secreted protein</fullName>
    </recommendedName>
</protein>
<evidence type="ECO:0000313" key="2">
    <source>
        <dbReference type="EMBL" id="KAK6315560.1"/>
    </source>
</evidence>
<evidence type="ECO:0000256" key="1">
    <source>
        <dbReference type="SAM" id="SignalP"/>
    </source>
</evidence>
<organism evidence="2 3">
    <name type="scientific">Coregonus suidteri</name>
    <dbReference type="NCBI Taxonomy" id="861788"/>
    <lineage>
        <taxon>Eukaryota</taxon>
        <taxon>Metazoa</taxon>
        <taxon>Chordata</taxon>
        <taxon>Craniata</taxon>
        <taxon>Vertebrata</taxon>
        <taxon>Euteleostomi</taxon>
        <taxon>Actinopterygii</taxon>
        <taxon>Neopterygii</taxon>
        <taxon>Teleostei</taxon>
        <taxon>Protacanthopterygii</taxon>
        <taxon>Salmoniformes</taxon>
        <taxon>Salmonidae</taxon>
        <taxon>Coregoninae</taxon>
        <taxon>Coregonus</taxon>
    </lineage>
</organism>
<keyword evidence="3" id="KW-1185">Reference proteome</keyword>
<reference evidence="2 3" key="1">
    <citation type="submission" date="2021-04" db="EMBL/GenBank/DDBJ databases">
        <authorList>
            <person name="De Guttry C."/>
            <person name="Zahm M."/>
            <person name="Klopp C."/>
            <person name="Cabau C."/>
            <person name="Louis A."/>
            <person name="Berthelot C."/>
            <person name="Parey E."/>
            <person name="Roest Crollius H."/>
            <person name="Montfort J."/>
            <person name="Robinson-Rechavi M."/>
            <person name="Bucao C."/>
            <person name="Bouchez O."/>
            <person name="Gislard M."/>
            <person name="Lluch J."/>
            <person name="Milhes M."/>
            <person name="Lampietro C."/>
            <person name="Lopez Roques C."/>
            <person name="Donnadieu C."/>
            <person name="Braasch I."/>
            <person name="Desvignes T."/>
            <person name="Postlethwait J."/>
            <person name="Bobe J."/>
            <person name="Wedekind C."/>
            <person name="Guiguen Y."/>
        </authorList>
    </citation>
    <scope>NUCLEOTIDE SEQUENCE [LARGE SCALE GENOMIC DNA]</scope>
    <source>
        <strain evidence="2">Cs_M1</strain>
        <tissue evidence="2">Blood</tissue>
    </source>
</reference>
<dbReference type="Proteomes" id="UP001356427">
    <property type="component" value="Unassembled WGS sequence"/>
</dbReference>
<sequence length="89" mass="10108">YLLLSAEIFLKSRLSLVFPTLLCGVYKTHAQITTTRSGHFTLINRTARLASRVTPMQIITLKNVLIKKMTSSFVGEMMTGHLMRILHVF</sequence>
<dbReference type="AlphaFoldDB" id="A0AAN8QT75"/>
<proteinExistence type="predicted"/>
<feature type="signal peptide" evidence="1">
    <location>
        <begin position="1"/>
        <end position="30"/>
    </location>
</feature>
<comment type="caution">
    <text evidence="2">The sequence shown here is derived from an EMBL/GenBank/DDBJ whole genome shotgun (WGS) entry which is preliminary data.</text>
</comment>